<feature type="compositionally biased region" description="Acidic residues" evidence="3">
    <location>
        <begin position="645"/>
        <end position="658"/>
    </location>
</feature>
<accession>A0A9Q0JKR9</accession>
<feature type="compositionally biased region" description="Basic and acidic residues" evidence="3">
    <location>
        <begin position="793"/>
        <end position="804"/>
    </location>
</feature>
<feature type="compositionally biased region" description="Polar residues" evidence="3">
    <location>
        <begin position="893"/>
        <end position="902"/>
    </location>
</feature>
<feature type="region of interest" description="Disordered" evidence="3">
    <location>
        <begin position="678"/>
        <end position="722"/>
    </location>
</feature>
<keyword evidence="2" id="KW-0175">Coiled coil</keyword>
<dbReference type="Pfam" id="PF03398">
    <property type="entry name" value="Ist1"/>
    <property type="match status" value="1"/>
</dbReference>
<protein>
    <recommendedName>
        <fullName evidence="6">IST1-like protein</fullName>
    </recommendedName>
</protein>
<dbReference type="AlphaFoldDB" id="A0A9Q0JKR9"/>
<feature type="compositionally biased region" description="Polar residues" evidence="3">
    <location>
        <begin position="746"/>
        <end position="771"/>
    </location>
</feature>
<dbReference type="EMBL" id="JAKUCV010001458">
    <property type="protein sequence ID" value="KAJ4846286.1"/>
    <property type="molecule type" value="Genomic_DNA"/>
</dbReference>
<dbReference type="Proteomes" id="UP001141552">
    <property type="component" value="Unassembled WGS sequence"/>
</dbReference>
<dbReference type="OrthoDB" id="29853at2759"/>
<evidence type="ECO:0000313" key="5">
    <source>
        <dbReference type="Proteomes" id="UP001141552"/>
    </source>
</evidence>
<feature type="coiled-coil region" evidence="2">
    <location>
        <begin position="19"/>
        <end position="53"/>
    </location>
</feature>
<feature type="compositionally biased region" description="Polar residues" evidence="3">
    <location>
        <begin position="679"/>
        <end position="690"/>
    </location>
</feature>
<dbReference type="PANTHER" id="PTHR12161">
    <property type="entry name" value="IST1 FAMILY MEMBER"/>
    <property type="match status" value="1"/>
</dbReference>
<feature type="compositionally biased region" description="Basic and acidic residues" evidence="3">
    <location>
        <begin position="177"/>
        <end position="191"/>
    </location>
</feature>
<feature type="compositionally biased region" description="Polar residues" evidence="3">
    <location>
        <begin position="709"/>
        <end position="718"/>
    </location>
</feature>
<feature type="compositionally biased region" description="Basic and acidic residues" evidence="3">
    <location>
        <begin position="233"/>
        <end position="242"/>
    </location>
</feature>
<feature type="compositionally biased region" description="Polar residues" evidence="3">
    <location>
        <begin position="996"/>
        <end position="1023"/>
    </location>
</feature>
<organism evidence="4 5">
    <name type="scientific">Turnera subulata</name>
    <dbReference type="NCBI Taxonomy" id="218843"/>
    <lineage>
        <taxon>Eukaryota</taxon>
        <taxon>Viridiplantae</taxon>
        <taxon>Streptophyta</taxon>
        <taxon>Embryophyta</taxon>
        <taxon>Tracheophyta</taxon>
        <taxon>Spermatophyta</taxon>
        <taxon>Magnoliopsida</taxon>
        <taxon>eudicotyledons</taxon>
        <taxon>Gunneridae</taxon>
        <taxon>Pentapetalae</taxon>
        <taxon>rosids</taxon>
        <taxon>fabids</taxon>
        <taxon>Malpighiales</taxon>
        <taxon>Passifloraceae</taxon>
        <taxon>Turnera</taxon>
    </lineage>
</organism>
<dbReference type="InterPro" id="IPR005061">
    <property type="entry name" value="Ist1"/>
</dbReference>
<comment type="caution">
    <text evidence="4">The sequence shown here is derived from an EMBL/GenBank/DDBJ whole genome shotgun (WGS) entry which is preliminary data.</text>
</comment>
<feature type="compositionally biased region" description="Basic and acidic residues" evidence="3">
    <location>
        <begin position="433"/>
        <end position="451"/>
    </location>
</feature>
<feature type="compositionally biased region" description="Low complexity" evidence="3">
    <location>
        <begin position="466"/>
        <end position="475"/>
    </location>
</feature>
<reference evidence="4" key="1">
    <citation type="submission" date="2022-02" db="EMBL/GenBank/DDBJ databases">
        <authorList>
            <person name="Henning P.M."/>
            <person name="McCubbin A.G."/>
            <person name="Shore J.S."/>
        </authorList>
    </citation>
    <scope>NUCLEOTIDE SEQUENCE</scope>
    <source>
        <strain evidence="4">F60SS</strain>
        <tissue evidence="4">Leaves</tissue>
    </source>
</reference>
<keyword evidence="5" id="KW-1185">Reference proteome</keyword>
<feature type="compositionally biased region" description="Polar residues" evidence="3">
    <location>
        <begin position="840"/>
        <end position="854"/>
    </location>
</feature>
<gene>
    <name evidence="4" type="ORF">Tsubulata_008808</name>
</gene>
<feature type="compositionally biased region" description="Polar residues" evidence="3">
    <location>
        <begin position="1100"/>
        <end position="1109"/>
    </location>
</feature>
<feature type="compositionally biased region" description="Basic and acidic residues" evidence="3">
    <location>
        <begin position="1087"/>
        <end position="1098"/>
    </location>
</feature>
<dbReference type="Gene3D" id="1.20.1260.60">
    <property type="entry name" value="Vacuolar protein sorting-associated protein Ist1"/>
    <property type="match status" value="1"/>
</dbReference>
<feature type="region of interest" description="Disordered" evidence="3">
    <location>
        <begin position="616"/>
        <end position="664"/>
    </location>
</feature>
<comment type="similarity">
    <text evidence="1">Belongs to the IST1 family.</text>
</comment>
<proteinExistence type="inferred from homology"/>
<evidence type="ECO:0000256" key="3">
    <source>
        <dbReference type="SAM" id="MobiDB-lite"/>
    </source>
</evidence>
<name>A0A9Q0JKR9_9ROSI</name>
<feature type="compositionally biased region" description="Basic and acidic residues" evidence="3">
    <location>
        <begin position="348"/>
        <end position="366"/>
    </location>
</feature>
<feature type="compositionally biased region" description="Basic and acidic residues" evidence="3">
    <location>
        <begin position="377"/>
        <end position="406"/>
    </location>
</feature>
<dbReference type="FunFam" id="1.20.1260.60:FF:000003">
    <property type="entry name" value="IST1-like protein isoform A"/>
    <property type="match status" value="1"/>
</dbReference>
<dbReference type="InterPro" id="IPR042277">
    <property type="entry name" value="IST1-like"/>
</dbReference>
<evidence type="ECO:0000313" key="4">
    <source>
        <dbReference type="EMBL" id="KAJ4846286.1"/>
    </source>
</evidence>
<feature type="region of interest" description="Disordered" evidence="3">
    <location>
        <begin position="177"/>
        <end position="543"/>
    </location>
</feature>
<evidence type="ECO:0000256" key="2">
    <source>
        <dbReference type="SAM" id="Coils"/>
    </source>
</evidence>
<feature type="compositionally biased region" description="Low complexity" evidence="3">
    <location>
        <begin position="938"/>
        <end position="952"/>
    </location>
</feature>
<feature type="region of interest" description="Disordered" evidence="3">
    <location>
        <begin position="745"/>
        <end position="1152"/>
    </location>
</feature>
<sequence length="1166" mass="127484">MLHRSFKPAKCKTALKLAASRIKLLKNQKEAQVRKLRRELSQLLEAGQDQTARIRVEHVVREEKTTAAYDLIEIYCELIAARLPIIESQKTCPIDLKEAISSVIFASPRCADIPELMDVRKHFVAKYGKEFVNASVELRPDCGVSRLLVEKLSAKAPDGPTKIKILTAIAEEHNVKWEPKSFGEKDMKPPEDLLNGPSTLEHAGNPHVEPPSVQQPPYSVDKKGPPHHPASSKHHDEHDVPLHSHVPNSRSSFRAEDSAPADTGFSKLMTPNTSHSDLMPSRNGTKGMEHRHPYSGEGGHYSFGRPSWNMEFKDATAAAQAAAESAERASMAARAAAELSSQGMSRQHSADSHKNSFGSRGEDPQNHADSNFQGRHFGNDPVRKVPYKENSRMPREQSDGYEKDDLAGLAERFYNLKSSYEPSQSTSPKSRHTSNDDFHAVDELHMKDKNPQKTSSGLGKSGSLGGTSVKGVSSGSDEDYASKDVGGVKSNDFGYFDKGSMHSHSRTPSDGVNIFSDFNPGRSSENVDEGPSTDEERFKRNATETSSLKNVAVFDDSGSDDDEIKFHAEEELSDRASYSDFLIKGSNLTANAYSLSRGQTKKEIVGRAGSEKLFASEQHSTSVFSEDLSSDAGPSQRELSPVAFDDSDGPSSEGEEESVNSKLAGSANTDFFSCKESEYSINPELTQDQSPHLAGSSDGEKPSVGFGNKQRSGLSSSDCDCVEVQSERNQPIEVASRNDGKFGYANLSNSKPSAPLNSNEIDGNLQASGLSSVEDYGQQHKSTVSAKTVEPIEESRLDSGKELNFEILTGGLRNKGFRRPPYRRNPLDSSSLSKKETDRTSSGIEKSSFRGNFSSRDHDQEPDNQIMHQKLNEKMSTRNPVFSSDSDDDNSSEELSQHNLGSSLEPYSGKSVAQGNKKVISRAYFDSDNSDHEDNLAKDTSASKTHTSASKTRSGAGFSRRTKAYPSKSDRDSHSKPAALSESSVVEDFTTERKSSFGSYATKTHSQPQLQNRILNHTGSTEQRSSEEAAASKPITQSTSPWREESSSKSSAMDNEQGPPSHVKISDYQASSRQPRIAGQATSKPIPEFKRSGREEGPKSSASKQTFTPPSQPVAPDSAETSKHASSYGETPSRENSIGKASHVHPKLPDYDSFTAHLLSLRQNRR</sequence>
<evidence type="ECO:0008006" key="6">
    <source>
        <dbReference type="Google" id="ProtNLM"/>
    </source>
</evidence>
<feature type="compositionally biased region" description="Polar residues" evidence="3">
    <location>
        <begin position="1124"/>
        <end position="1136"/>
    </location>
</feature>
<feature type="compositionally biased region" description="Low complexity" evidence="3">
    <location>
        <begin position="315"/>
        <end position="337"/>
    </location>
</feature>
<feature type="compositionally biased region" description="Polar residues" evidence="3">
    <location>
        <begin position="416"/>
        <end position="428"/>
    </location>
</feature>
<reference evidence="4" key="2">
    <citation type="journal article" date="2023" name="Plants (Basel)">
        <title>Annotation of the Turnera subulata (Passifloraceae) Draft Genome Reveals the S-Locus Evolved after the Divergence of Turneroideae from Passifloroideae in a Stepwise Manner.</title>
        <authorList>
            <person name="Henning P.M."/>
            <person name="Roalson E.H."/>
            <person name="Mir W."/>
            <person name="McCubbin A.G."/>
            <person name="Shore J.S."/>
        </authorList>
    </citation>
    <scope>NUCLEOTIDE SEQUENCE</scope>
    <source>
        <strain evidence="4">F60SS</strain>
    </source>
</reference>
<dbReference type="PANTHER" id="PTHR12161:SF13">
    <property type="entry name" value="REGULATOR OF VPS4 ACTIVITY IN THE MVB PATHWAY PROTEIN"/>
    <property type="match status" value="1"/>
</dbReference>
<dbReference type="GO" id="GO:0015031">
    <property type="term" value="P:protein transport"/>
    <property type="evidence" value="ECO:0007669"/>
    <property type="project" value="InterPro"/>
</dbReference>
<evidence type="ECO:0000256" key="1">
    <source>
        <dbReference type="ARBA" id="ARBA00005536"/>
    </source>
</evidence>